<dbReference type="Proteomes" id="UP000542342">
    <property type="component" value="Unassembled WGS sequence"/>
</dbReference>
<feature type="transmembrane region" description="Helical" evidence="5">
    <location>
        <begin position="304"/>
        <end position="320"/>
    </location>
</feature>
<evidence type="ECO:0000313" key="8">
    <source>
        <dbReference type="Proteomes" id="UP000542342"/>
    </source>
</evidence>
<evidence type="ECO:0000259" key="6">
    <source>
        <dbReference type="PROSITE" id="PS50850"/>
    </source>
</evidence>
<evidence type="ECO:0000256" key="4">
    <source>
        <dbReference type="ARBA" id="ARBA00023136"/>
    </source>
</evidence>
<reference evidence="7 8" key="1">
    <citation type="submission" date="2020-07" db="EMBL/GenBank/DDBJ databases">
        <title>Thermogemmata thermophila gen. nov., sp. nov., a novel moderate thermophilic planctomycete from a Kamchatka hot spring.</title>
        <authorList>
            <person name="Elcheninov A.G."/>
            <person name="Podosokorskaya O.A."/>
            <person name="Kovaleva O.L."/>
            <person name="Novikov A."/>
            <person name="Bonch-Osmolovskaya E.A."/>
            <person name="Toshchakov S.V."/>
            <person name="Kublanov I.V."/>
        </authorList>
    </citation>
    <scope>NUCLEOTIDE SEQUENCE [LARGE SCALE GENOMIC DNA]</scope>
    <source>
        <strain evidence="7 8">2918</strain>
    </source>
</reference>
<evidence type="ECO:0000256" key="5">
    <source>
        <dbReference type="SAM" id="Phobius"/>
    </source>
</evidence>
<evidence type="ECO:0000313" key="7">
    <source>
        <dbReference type="EMBL" id="MBA2225152.1"/>
    </source>
</evidence>
<accession>A0A7V8VBT6</accession>
<feature type="transmembrane region" description="Helical" evidence="5">
    <location>
        <begin position="349"/>
        <end position="369"/>
    </location>
</feature>
<comment type="caution">
    <text evidence="7">The sequence shown here is derived from an EMBL/GenBank/DDBJ whole genome shotgun (WGS) entry which is preliminary data.</text>
</comment>
<proteinExistence type="predicted"/>
<keyword evidence="2 5" id="KW-0812">Transmembrane</keyword>
<organism evidence="7 8">
    <name type="scientific">Thermogemmata fonticola</name>
    <dbReference type="NCBI Taxonomy" id="2755323"/>
    <lineage>
        <taxon>Bacteria</taxon>
        <taxon>Pseudomonadati</taxon>
        <taxon>Planctomycetota</taxon>
        <taxon>Planctomycetia</taxon>
        <taxon>Gemmatales</taxon>
        <taxon>Gemmataceae</taxon>
        <taxon>Thermogemmata</taxon>
    </lineage>
</organism>
<dbReference type="AlphaFoldDB" id="A0A7V8VBT6"/>
<dbReference type="InterPro" id="IPR011701">
    <property type="entry name" value="MFS"/>
</dbReference>
<dbReference type="InterPro" id="IPR020846">
    <property type="entry name" value="MFS_dom"/>
</dbReference>
<dbReference type="PANTHER" id="PTHR23508">
    <property type="entry name" value="CARBOXYLIC ACID TRANSPORTER PROTEIN HOMOLOG"/>
    <property type="match status" value="1"/>
</dbReference>
<feature type="domain" description="Major facilitator superfamily (MFS) profile" evidence="6">
    <location>
        <begin position="1"/>
        <end position="449"/>
    </location>
</feature>
<evidence type="ECO:0000256" key="1">
    <source>
        <dbReference type="ARBA" id="ARBA00004141"/>
    </source>
</evidence>
<dbReference type="InterPro" id="IPR036259">
    <property type="entry name" value="MFS_trans_sf"/>
</dbReference>
<feature type="transmembrane region" description="Helical" evidence="5">
    <location>
        <begin position="88"/>
        <end position="108"/>
    </location>
</feature>
<evidence type="ECO:0000256" key="2">
    <source>
        <dbReference type="ARBA" id="ARBA00022692"/>
    </source>
</evidence>
<dbReference type="PANTHER" id="PTHR23508:SF10">
    <property type="entry name" value="CARBOXYLIC ACID TRANSPORTER PROTEIN HOMOLOG"/>
    <property type="match status" value="1"/>
</dbReference>
<evidence type="ECO:0000256" key="3">
    <source>
        <dbReference type="ARBA" id="ARBA00022989"/>
    </source>
</evidence>
<feature type="transmembrane region" description="Helical" evidence="5">
    <location>
        <begin position="326"/>
        <end position="344"/>
    </location>
</feature>
<dbReference type="GO" id="GO:0046943">
    <property type="term" value="F:carboxylic acid transmembrane transporter activity"/>
    <property type="evidence" value="ECO:0007669"/>
    <property type="project" value="TreeGrafter"/>
</dbReference>
<feature type="transmembrane region" description="Helical" evidence="5">
    <location>
        <begin position="422"/>
        <end position="444"/>
    </location>
</feature>
<dbReference type="Pfam" id="PF07690">
    <property type="entry name" value="MFS_1"/>
    <property type="match status" value="1"/>
</dbReference>
<dbReference type="PROSITE" id="PS00216">
    <property type="entry name" value="SUGAR_TRANSPORT_1"/>
    <property type="match status" value="1"/>
</dbReference>
<feature type="transmembrane region" description="Helical" evidence="5">
    <location>
        <begin position="30"/>
        <end position="50"/>
    </location>
</feature>
<feature type="transmembrane region" description="Helical" evidence="5">
    <location>
        <begin position="120"/>
        <end position="142"/>
    </location>
</feature>
<feature type="transmembrane region" description="Helical" evidence="5">
    <location>
        <begin position="62"/>
        <end position="82"/>
    </location>
</feature>
<keyword evidence="8" id="KW-1185">Reference proteome</keyword>
<dbReference type="Gene3D" id="1.20.1250.20">
    <property type="entry name" value="MFS general substrate transporter like domains"/>
    <property type="match status" value="2"/>
</dbReference>
<keyword evidence="4 5" id="KW-0472">Membrane</keyword>
<sequence>MFPVIGAQALSELLQVEQNSTEVRLWAGRMLWMAALSGGIFGLFGGVLVDRFGRKTVMIGSILLYSLSPVAAAGSTALWHFVLFRCTTFIGVCVELVAAVTWLAELFLDKRQRERAIGWTLAFASLGGILVTEVFNGIVAWLHHQPQGLSWLSHVGISPTPWRYTLLTGLIPGVLILLLMPFVPESRIWREKKLAGTLQRPRIAELFSPQLRRTTLVTTILSACSYGAAFGALQLGPSVMVAGLPDVHQARQESKEKVSALQAALKSPSAEERQQAQEQLQQAQAAVPRLIDAKRGQMQRWQEIGGLTGRILFALLVVYVSSQLLIRMFLLPGLVLFPVTYLVLYHSDFALFCAALFLCGLVTVAQFSYVSEYLPKVFPVHLRGTGSSFATNIGGRMIGTMAAVINTELLAPLFSGENPHRVAIAAAVIGTAVYAIALLASFFLPPPRQEAD</sequence>
<dbReference type="EMBL" id="JACEFB010000001">
    <property type="protein sequence ID" value="MBA2225152.1"/>
    <property type="molecule type" value="Genomic_DNA"/>
</dbReference>
<comment type="subcellular location">
    <subcellularLocation>
        <location evidence="1">Membrane</location>
        <topology evidence="1">Multi-pass membrane protein</topology>
    </subcellularLocation>
</comment>
<dbReference type="PROSITE" id="PS50850">
    <property type="entry name" value="MFS"/>
    <property type="match status" value="1"/>
</dbReference>
<dbReference type="GO" id="GO:0005886">
    <property type="term" value="C:plasma membrane"/>
    <property type="evidence" value="ECO:0007669"/>
    <property type="project" value="TreeGrafter"/>
</dbReference>
<dbReference type="InterPro" id="IPR005829">
    <property type="entry name" value="Sugar_transporter_CS"/>
</dbReference>
<feature type="transmembrane region" description="Helical" evidence="5">
    <location>
        <begin position="162"/>
        <end position="183"/>
    </location>
</feature>
<keyword evidence="3 5" id="KW-1133">Transmembrane helix</keyword>
<gene>
    <name evidence="7" type="ORF">H0921_03135</name>
</gene>
<protein>
    <submittedName>
        <fullName evidence="7">MFS transporter</fullName>
    </submittedName>
</protein>
<feature type="transmembrane region" description="Helical" evidence="5">
    <location>
        <begin position="389"/>
        <end position="410"/>
    </location>
</feature>
<dbReference type="SUPFAM" id="SSF103473">
    <property type="entry name" value="MFS general substrate transporter"/>
    <property type="match status" value="1"/>
</dbReference>
<name>A0A7V8VBT6_9BACT</name>